<gene>
    <name evidence="2" type="primary">anmK</name>
    <name evidence="4" type="ORF">ACFOGJ_05835</name>
</gene>
<keyword evidence="2 4" id="KW-0418">Kinase</keyword>
<dbReference type="EMBL" id="JBHRTR010000015">
    <property type="protein sequence ID" value="MFC3226741.1"/>
    <property type="molecule type" value="Genomic_DNA"/>
</dbReference>
<proteinExistence type="inferred from homology"/>
<reference evidence="5" key="1">
    <citation type="journal article" date="2019" name="Int. J. Syst. Evol. Microbiol.">
        <title>The Global Catalogue of Microorganisms (GCM) 10K type strain sequencing project: providing services to taxonomists for standard genome sequencing and annotation.</title>
        <authorList>
            <consortium name="The Broad Institute Genomics Platform"/>
            <consortium name="The Broad Institute Genome Sequencing Center for Infectious Disease"/>
            <person name="Wu L."/>
            <person name="Ma J."/>
        </authorList>
    </citation>
    <scope>NUCLEOTIDE SEQUENCE [LARGE SCALE GENOMIC DNA]</scope>
    <source>
        <strain evidence="5">KCTC 42964</strain>
    </source>
</reference>
<dbReference type="RefSeq" id="WP_379898864.1">
    <property type="nucleotide sequence ID" value="NZ_JBHRTR010000015.1"/>
</dbReference>
<dbReference type="Pfam" id="PF03702">
    <property type="entry name" value="AnmK"/>
    <property type="match status" value="1"/>
</dbReference>
<comment type="similarity">
    <text evidence="2">Belongs to the anhydro-N-acetylmuramic acid kinase family.</text>
</comment>
<evidence type="ECO:0000256" key="2">
    <source>
        <dbReference type="HAMAP-Rule" id="MF_01270"/>
    </source>
</evidence>
<keyword evidence="5" id="KW-1185">Reference proteome</keyword>
<dbReference type="PANTHER" id="PTHR30605:SF0">
    <property type="entry name" value="ANHYDRO-N-ACETYLMURAMIC ACID KINASE"/>
    <property type="match status" value="1"/>
</dbReference>
<comment type="catalytic activity">
    <reaction evidence="2">
        <text>1,6-anhydro-N-acetyl-beta-muramate + ATP + H2O = N-acetyl-D-muramate 6-phosphate + ADP + H(+)</text>
        <dbReference type="Rhea" id="RHEA:24952"/>
        <dbReference type="ChEBI" id="CHEBI:15377"/>
        <dbReference type="ChEBI" id="CHEBI:15378"/>
        <dbReference type="ChEBI" id="CHEBI:30616"/>
        <dbReference type="ChEBI" id="CHEBI:58690"/>
        <dbReference type="ChEBI" id="CHEBI:58722"/>
        <dbReference type="ChEBI" id="CHEBI:456216"/>
        <dbReference type="EC" id="2.7.1.170"/>
    </reaction>
</comment>
<dbReference type="InterPro" id="IPR005338">
    <property type="entry name" value="Anhydro_N_Ac-Mur_kinase"/>
</dbReference>
<dbReference type="InterPro" id="IPR043129">
    <property type="entry name" value="ATPase_NBD"/>
</dbReference>
<dbReference type="PANTHER" id="PTHR30605">
    <property type="entry name" value="ANHYDRO-N-ACETYLMURAMIC ACID KINASE"/>
    <property type="match status" value="1"/>
</dbReference>
<evidence type="ECO:0000256" key="1">
    <source>
        <dbReference type="ARBA" id="ARBA00023277"/>
    </source>
</evidence>
<evidence type="ECO:0000313" key="4">
    <source>
        <dbReference type="EMBL" id="MFC3226741.1"/>
    </source>
</evidence>
<dbReference type="GO" id="GO:0016301">
    <property type="term" value="F:kinase activity"/>
    <property type="evidence" value="ECO:0007669"/>
    <property type="project" value="UniProtKB-KW"/>
</dbReference>
<protein>
    <recommendedName>
        <fullName evidence="2">Anhydro-N-acetylmuramic acid kinase</fullName>
        <ecNumber evidence="2">2.7.1.170</ecNumber>
    </recommendedName>
    <alternativeName>
        <fullName evidence="2">AnhMurNAc kinase</fullName>
    </alternativeName>
</protein>
<dbReference type="EC" id="2.7.1.170" evidence="2"/>
<comment type="caution">
    <text evidence="4">The sequence shown here is derived from an EMBL/GenBank/DDBJ whole genome shotgun (WGS) entry which is preliminary data.</text>
</comment>
<dbReference type="SUPFAM" id="SSF53067">
    <property type="entry name" value="Actin-like ATPase domain"/>
    <property type="match status" value="1"/>
</dbReference>
<organism evidence="4 5">
    <name type="scientific">Marinibaculum pumilum</name>
    <dbReference type="NCBI Taxonomy" id="1766165"/>
    <lineage>
        <taxon>Bacteria</taxon>
        <taxon>Pseudomonadati</taxon>
        <taxon>Pseudomonadota</taxon>
        <taxon>Alphaproteobacteria</taxon>
        <taxon>Rhodospirillales</taxon>
        <taxon>Rhodospirillaceae</taxon>
        <taxon>Marinibaculum</taxon>
    </lineage>
</organism>
<sequence>MRWAIGTMSGTSLDGIDVAALRTDGQRVLGSGASATYPYDPAVREAIRAVLGETDPDRLAAAEAAVTVAHARAVTAFLAEHAIAPADVAVVGFHGHTVHHDPDAGQTVQIGDGAALAAALGIDVVYDFRTADMRAGGQGAPLVPVFHDALASGLERPLAILNIGGVANVTYLGPQAHPGQSGAPAEELPMLAFDTGPGNALIDDWMRRHTGSSLDAGGAMAAGGSVDAARLDAFLALDWFRRPPPKSLDRNSFPLSLADGLSPADGAATLTEMTAAAISAAVRHMAVPPRRWLVCGGGRHNRSLMERLRRRLQAPVAPVEAVGWDGDALEAQAFAFLAVRRLRGLAITTPGTTGAARPMPGGRIAPAPGGTGGLAL</sequence>
<comment type="pathway">
    <text evidence="2">Amino-sugar metabolism; 1,6-anhydro-N-acetylmuramate degradation.</text>
</comment>
<keyword evidence="2" id="KW-0547">Nucleotide-binding</keyword>
<keyword evidence="2" id="KW-0067">ATP-binding</keyword>
<keyword evidence="1 2" id="KW-0119">Carbohydrate metabolism</keyword>
<accession>A0ABV7KWH5</accession>
<dbReference type="HAMAP" id="MF_01270">
    <property type="entry name" value="AnhMurNAc_kinase"/>
    <property type="match status" value="1"/>
</dbReference>
<evidence type="ECO:0000256" key="3">
    <source>
        <dbReference type="SAM" id="MobiDB-lite"/>
    </source>
</evidence>
<comment type="function">
    <text evidence="2">Catalyzes the specific phosphorylation of 1,6-anhydro-N-acetylmuramic acid (anhMurNAc) with the simultaneous cleavage of the 1,6-anhydro ring, generating MurNAc-6-P. Is required for the utilization of anhMurNAc either imported from the medium or derived from its own cell wall murein, and thus plays a role in cell wall recycling.</text>
</comment>
<keyword evidence="2 4" id="KW-0808">Transferase</keyword>
<comment type="pathway">
    <text evidence="2">Cell wall biogenesis; peptidoglycan recycling.</text>
</comment>
<feature type="region of interest" description="Disordered" evidence="3">
    <location>
        <begin position="353"/>
        <end position="376"/>
    </location>
</feature>
<dbReference type="Proteomes" id="UP001595528">
    <property type="component" value="Unassembled WGS sequence"/>
</dbReference>
<evidence type="ECO:0000313" key="5">
    <source>
        <dbReference type="Proteomes" id="UP001595528"/>
    </source>
</evidence>
<dbReference type="NCBIfam" id="NF007141">
    <property type="entry name" value="PRK09585.1-5"/>
    <property type="match status" value="1"/>
</dbReference>
<dbReference type="Gene3D" id="3.30.420.40">
    <property type="match status" value="2"/>
</dbReference>
<name>A0ABV7KWH5_9PROT</name>
<feature type="binding site" evidence="2">
    <location>
        <begin position="10"/>
        <end position="17"/>
    </location>
    <ligand>
        <name>ATP</name>
        <dbReference type="ChEBI" id="CHEBI:30616"/>
    </ligand>
</feature>